<name>A0A6B3MZP6_9CYAN</name>
<evidence type="ECO:0000256" key="1">
    <source>
        <dbReference type="SAM" id="MobiDB-lite"/>
    </source>
</evidence>
<feature type="compositionally biased region" description="Basic and acidic residues" evidence="1">
    <location>
        <begin position="58"/>
        <end position="75"/>
    </location>
</feature>
<protein>
    <recommendedName>
        <fullName evidence="3">DUF4335 domain-containing protein</fullName>
    </recommendedName>
</protein>
<evidence type="ECO:0000313" key="2">
    <source>
        <dbReference type="EMBL" id="NER26299.1"/>
    </source>
</evidence>
<gene>
    <name evidence="2" type="ORF">F6J89_01205</name>
</gene>
<organism evidence="2">
    <name type="scientific">Symploca sp. SIO1C4</name>
    <dbReference type="NCBI Taxonomy" id="2607765"/>
    <lineage>
        <taxon>Bacteria</taxon>
        <taxon>Bacillati</taxon>
        <taxon>Cyanobacteriota</taxon>
        <taxon>Cyanophyceae</taxon>
        <taxon>Coleofasciculales</taxon>
        <taxon>Coleofasciculaceae</taxon>
        <taxon>Symploca</taxon>
    </lineage>
</organism>
<dbReference type="AlphaFoldDB" id="A0A6B3MZP6"/>
<dbReference type="EMBL" id="JAAHFQ010000014">
    <property type="protein sequence ID" value="NER26299.1"/>
    <property type="molecule type" value="Genomic_DNA"/>
</dbReference>
<evidence type="ECO:0008006" key="3">
    <source>
        <dbReference type="Google" id="ProtNLM"/>
    </source>
</evidence>
<feature type="region of interest" description="Disordered" evidence="1">
    <location>
        <begin position="58"/>
        <end position="103"/>
    </location>
</feature>
<sequence length="352" mass="38898">MGYRNLLLPVHNLNSLSFILWLYRQADQPIVQRAAPAALGMTSLAVAASALFLLPTPEVREPGVPETEPDSRELSSEDSEDETLSATTPKPTPTPPETLISPETANLTTTPEAGEIEQTLPSATQLRQVLEANSEIVDPTELGYLQRNLHKQLYQAWRNRRALEQNAAYQVTVGKDGAIIGYKPVKGTPIDVAQKTPLSELLYIPKTGGSSPQESYALFLAVFTKEGSLEVSPWHGFRGRPTLGKQITQATVIDDLQSKLYERINEKWDKKSTYTQDLIYRVAVTEDVEIVDYQPTNQAAWDYVKQTPIEGLLNPKAAGIGSKENGLVPQEPLAQFRVMFKPDGDLEVTSLN</sequence>
<accession>A0A6B3MZP6</accession>
<proteinExistence type="predicted"/>
<comment type="caution">
    <text evidence="2">The sequence shown here is derived from an EMBL/GenBank/DDBJ whole genome shotgun (WGS) entry which is preliminary data.</text>
</comment>
<reference evidence="2" key="1">
    <citation type="submission" date="2019-11" db="EMBL/GenBank/DDBJ databases">
        <title>Genomic insights into an expanded diversity of filamentous marine cyanobacteria reveals the extraordinary biosynthetic potential of Moorea and Okeania.</title>
        <authorList>
            <person name="Ferreira Leao T."/>
            <person name="Wang M."/>
            <person name="Moss N."/>
            <person name="Da Silva R."/>
            <person name="Sanders J."/>
            <person name="Nurk S."/>
            <person name="Gurevich A."/>
            <person name="Humphrey G."/>
            <person name="Reher R."/>
            <person name="Zhu Q."/>
            <person name="Belda-Ferre P."/>
            <person name="Glukhov E."/>
            <person name="Rex R."/>
            <person name="Dorrestein P.C."/>
            <person name="Knight R."/>
            <person name="Pevzner P."/>
            <person name="Gerwick W.H."/>
            <person name="Gerwick L."/>
        </authorList>
    </citation>
    <scope>NUCLEOTIDE SEQUENCE</scope>
    <source>
        <strain evidence="2">SIO1C4</strain>
    </source>
</reference>